<name>A0A402AIE0_9CHLR</name>
<feature type="transmembrane region" description="Helical" evidence="1">
    <location>
        <begin position="92"/>
        <end position="109"/>
    </location>
</feature>
<evidence type="ECO:0000313" key="3">
    <source>
        <dbReference type="Proteomes" id="UP000287188"/>
    </source>
</evidence>
<keyword evidence="1" id="KW-0472">Membrane</keyword>
<dbReference type="Proteomes" id="UP000287188">
    <property type="component" value="Unassembled WGS sequence"/>
</dbReference>
<feature type="transmembrane region" description="Helical" evidence="1">
    <location>
        <begin position="21"/>
        <end position="42"/>
    </location>
</feature>
<reference evidence="3" key="1">
    <citation type="submission" date="2018-12" db="EMBL/GenBank/DDBJ databases">
        <title>Tengunoibacter tsumagoiensis gen. nov., sp. nov., Dictyobacter kobayashii sp. nov., D. alpinus sp. nov., and D. joshuensis sp. nov. and description of Dictyobacteraceae fam. nov. within the order Ktedonobacterales isolated from Tengu-no-mugimeshi.</title>
        <authorList>
            <person name="Wang C.M."/>
            <person name="Zheng Y."/>
            <person name="Sakai Y."/>
            <person name="Toyoda A."/>
            <person name="Minakuchi Y."/>
            <person name="Abe K."/>
            <person name="Yokota A."/>
            <person name="Yabe S."/>
        </authorList>
    </citation>
    <scope>NUCLEOTIDE SEQUENCE [LARGE SCALE GENOMIC DNA]</scope>
    <source>
        <strain evidence="3">Uno11</strain>
    </source>
</reference>
<feature type="transmembrane region" description="Helical" evidence="1">
    <location>
        <begin position="288"/>
        <end position="313"/>
    </location>
</feature>
<proteinExistence type="predicted"/>
<evidence type="ECO:0000256" key="1">
    <source>
        <dbReference type="SAM" id="Phobius"/>
    </source>
</evidence>
<evidence type="ECO:0000313" key="2">
    <source>
        <dbReference type="EMBL" id="GCE18835.1"/>
    </source>
</evidence>
<keyword evidence="3" id="KW-1185">Reference proteome</keyword>
<dbReference type="OrthoDB" id="151118at2"/>
<protein>
    <submittedName>
        <fullName evidence="2">Uncharacterized protein</fullName>
    </submittedName>
</protein>
<feature type="transmembrane region" description="Helical" evidence="1">
    <location>
        <begin position="121"/>
        <end position="139"/>
    </location>
</feature>
<keyword evidence="1" id="KW-0812">Transmembrane</keyword>
<comment type="caution">
    <text evidence="2">The sequence shown here is derived from an EMBL/GenBank/DDBJ whole genome shotgun (WGS) entry which is preliminary data.</text>
</comment>
<gene>
    <name evidence="2" type="ORF">KDK_26350</name>
</gene>
<dbReference type="AlphaFoldDB" id="A0A402AIE0"/>
<keyword evidence="1" id="KW-1133">Transmembrane helix</keyword>
<dbReference type="RefSeq" id="WP_126550414.1">
    <property type="nucleotide sequence ID" value="NZ_BIFS01000001.1"/>
</dbReference>
<organism evidence="2 3">
    <name type="scientific">Dictyobacter kobayashii</name>
    <dbReference type="NCBI Taxonomy" id="2014872"/>
    <lineage>
        <taxon>Bacteria</taxon>
        <taxon>Bacillati</taxon>
        <taxon>Chloroflexota</taxon>
        <taxon>Ktedonobacteria</taxon>
        <taxon>Ktedonobacterales</taxon>
        <taxon>Dictyobacteraceae</taxon>
        <taxon>Dictyobacter</taxon>
    </lineage>
</organism>
<feature type="transmembrane region" description="Helical" evidence="1">
    <location>
        <begin position="54"/>
        <end position="72"/>
    </location>
</feature>
<sequence>MKRLNDEKGYPWFFFDTGRPWLNTWFVTLILTLIFILSLFVYSHFSTDLTPDSLAGYTYAILGTTFMLLATFMYTRSRRSRQRKVGQLNKSLNWHICFGVLAMVVLFMHSFGNFNPRTGTYALYGMIALVLSGFVGRLIDRFVPRQISKEVKKALTEQGEDRIEHISRNVQDIVAHNTQNLQTFRATNAGTRSVTPLSAQVVTPDPVSLGGSSLPSSWDIAYISLEETPQEVSRNSQQYRFVPDKKSALAQPGALLPGYNEQIEELQHVQYALQREQFYRALIRYWRIFHVLLVLLTFGLTVWHLVYAAQLLIPTFFRH</sequence>
<dbReference type="EMBL" id="BIFS01000001">
    <property type="protein sequence ID" value="GCE18835.1"/>
    <property type="molecule type" value="Genomic_DNA"/>
</dbReference>
<accession>A0A402AIE0</accession>